<dbReference type="Pfam" id="PF00590">
    <property type="entry name" value="TP_methylase"/>
    <property type="match status" value="1"/>
</dbReference>
<dbReference type="Gene3D" id="3.30.950.10">
    <property type="entry name" value="Methyltransferase, Cobalt-precorrin-4 Transmethylase, Domain 2"/>
    <property type="match status" value="1"/>
</dbReference>
<dbReference type="InterPro" id="IPR012797">
    <property type="entry name" value="CobF"/>
</dbReference>
<evidence type="ECO:0000256" key="1">
    <source>
        <dbReference type="ARBA" id="ARBA00004953"/>
    </source>
</evidence>
<evidence type="ECO:0000313" key="8">
    <source>
        <dbReference type="EMBL" id="SMO75677.1"/>
    </source>
</evidence>
<dbReference type="GO" id="GO:0043819">
    <property type="term" value="F:precorrin-6A synthase (deacetylating) activity"/>
    <property type="evidence" value="ECO:0007669"/>
    <property type="project" value="UniProtKB-EC"/>
</dbReference>
<evidence type="ECO:0000256" key="6">
    <source>
        <dbReference type="PIRNR" id="PIRNR036525"/>
    </source>
</evidence>
<feature type="domain" description="Tetrapyrrole methylase" evidence="7">
    <location>
        <begin position="4"/>
        <end position="217"/>
    </location>
</feature>
<dbReference type="EC" id="2.1.1.152" evidence="6"/>
<comment type="catalytic activity">
    <reaction evidence="6">
        <text>precorrin-5 + S-adenosyl-L-methionine + H2O = precorrin-6A + acetate + S-adenosyl-L-homocysteine + 2 H(+)</text>
        <dbReference type="Rhea" id="RHEA:18261"/>
        <dbReference type="ChEBI" id="CHEBI:15377"/>
        <dbReference type="ChEBI" id="CHEBI:15378"/>
        <dbReference type="ChEBI" id="CHEBI:30089"/>
        <dbReference type="ChEBI" id="CHEBI:57856"/>
        <dbReference type="ChEBI" id="CHEBI:59789"/>
        <dbReference type="ChEBI" id="CHEBI:77871"/>
        <dbReference type="ChEBI" id="CHEBI:77872"/>
        <dbReference type="EC" id="2.1.1.152"/>
    </reaction>
</comment>
<name>A0A521DVG2_9RHOB</name>
<reference evidence="8 9" key="1">
    <citation type="submission" date="2017-05" db="EMBL/GenBank/DDBJ databases">
        <authorList>
            <person name="Varghese N."/>
            <person name="Submissions S."/>
        </authorList>
    </citation>
    <scope>NUCLEOTIDE SEQUENCE [LARGE SCALE GENOMIC DNA]</scope>
    <source>
        <strain evidence="8 9">DSM 100094</strain>
    </source>
</reference>
<dbReference type="EMBL" id="FXTK01000010">
    <property type="protein sequence ID" value="SMO75677.1"/>
    <property type="molecule type" value="Genomic_DNA"/>
</dbReference>
<keyword evidence="9" id="KW-1185">Reference proteome</keyword>
<dbReference type="OrthoDB" id="9787471at2"/>
<comment type="pathway">
    <text evidence="1">Cofactor biosynthesis; adenosylcobalamin biosynthesis.</text>
</comment>
<sequence>MIDLTLIGIGSGSPGHLTREGAAAMAVADLILIPEKAAKSDLADLRRALVAEVLVTPPPMTSFPMPERRVENGYRQGVEEWHDAIAAQWEAVIRAHGAARPALLVWGDPSLYDSSLRIAARVARRLPLHLRVIPGITAVQALCAAHAIPLNDVAQPVTITTGRQLSDNGWPFGDRVVVMLDGDCAFQTLDPQGIDIWWGAFLGLPQQMLMHGPLAEIGPKIIEARARARAAHGWIMDTYLLARCALP</sequence>
<dbReference type="GO" id="GO:0032259">
    <property type="term" value="P:methylation"/>
    <property type="evidence" value="ECO:0007669"/>
    <property type="project" value="UniProtKB-KW"/>
</dbReference>
<keyword evidence="2" id="KW-0169">Cobalamin biosynthesis</keyword>
<proteinExistence type="predicted"/>
<accession>A0A521DVG2</accession>
<dbReference type="PANTHER" id="PTHR43467:SF1">
    <property type="entry name" value="PRECORRIN-6A SYNTHASE [DEACETYLATING]"/>
    <property type="match status" value="1"/>
</dbReference>
<dbReference type="RefSeq" id="WP_142663414.1">
    <property type="nucleotide sequence ID" value="NZ_FXTK01000010.1"/>
</dbReference>
<evidence type="ECO:0000256" key="4">
    <source>
        <dbReference type="ARBA" id="ARBA00022679"/>
    </source>
</evidence>
<dbReference type="InterPro" id="IPR000878">
    <property type="entry name" value="4pyrrol_Mease"/>
</dbReference>
<organism evidence="8 9">
    <name type="scientific">Paracoccus laeviglucosivorans</name>
    <dbReference type="NCBI Taxonomy" id="1197861"/>
    <lineage>
        <taxon>Bacteria</taxon>
        <taxon>Pseudomonadati</taxon>
        <taxon>Pseudomonadota</taxon>
        <taxon>Alphaproteobacteria</taxon>
        <taxon>Rhodobacterales</taxon>
        <taxon>Paracoccaceae</taxon>
        <taxon>Paracoccus</taxon>
    </lineage>
</organism>
<dbReference type="PANTHER" id="PTHR43467">
    <property type="entry name" value="COBALT-PRECORRIN-2 C(20)-METHYLTRANSFERASE"/>
    <property type="match status" value="1"/>
</dbReference>
<dbReference type="InterPro" id="IPR014777">
    <property type="entry name" value="4pyrrole_Mease_sub1"/>
</dbReference>
<dbReference type="AlphaFoldDB" id="A0A521DVG2"/>
<evidence type="ECO:0000256" key="2">
    <source>
        <dbReference type="ARBA" id="ARBA00022573"/>
    </source>
</evidence>
<evidence type="ECO:0000313" key="9">
    <source>
        <dbReference type="Proteomes" id="UP000319014"/>
    </source>
</evidence>
<comment type="function">
    <text evidence="6">Catalyzes the methylation of C-1 in precorrin-5 and the subsequent extrusion of acetic acid from the resulting intermediate to form cobalt-precorrin-6A.</text>
</comment>
<evidence type="ECO:0000259" key="7">
    <source>
        <dbReference type="Pfam" id="PF00590"/>
    </source>
</evidence>
<evidence type="ECO:0000256" key="5">
    <source>
        <dbReference type="ARBA" id="ARBA00022691"/>
    </source>
</evidence>
<keyword evidence="5 6" id="KW-0949">S-adenosyl-L-methionine</keyword>
<evidence type="ECO:0000256" key="3">
    <source>
        <dbReference type="ARBA" id="ARBA00022603"/>
    </source>
</evidence>
<dbReference type="InterPro" id="IPR014776">
    <property type="entry name" value="4pyrrole_Mease_sub2"/>
</dbReference>
<keyword evidence="4 6" id="KW-0808">Transferase</keyword>
<dbReference type="SUPFAM" id="SSF53790">
    <property type="entry name" value="Tetrapyrrole methylase"/>
    <property type="match status" value="1"/>
</dbReference>
<protein>
    <recommendedName>
        <fullName evidence="6">Precorrin-6A synthase [deacetylating]</fullName>
        <ecNumber evidence="6">2.1.1.152</ecNumber>
    </recommendedName>
</protein>
<dbReference type="GO" id="GO:0009236">
    <property type="term" value="P:cobalamin biosynthetic process"/>
    <property type="evidence" value="ECO:0007669"/>
    <property type="project" value="UniProtKB-KW"/>
</dbReference>
<dbReference type="Proteomes" id="UP000319014">
    <property type="component" value="Unassembled WGS sequence"/>
</dbReference>
<dbReference type="InterPro" id="IPR035996">
    <property type="entry name" value="4pyrrol_Methylase_sf"/>
</dbReference>
<gene>
    <name evidence="8" type="ORF">SAMN06265221_11012</name>
</gene>
<dbReference type="CDD" id="cd11643">
    <property type="entry name" value="Precorrin-6A-synthase"/>
    <property type="match status" value="1"/>
</dbReference>
<dbReference type="NCBIfam" id="TIGR02434">
    <property type="entry name" value="CobF"/>
    <property type="match status" value="1"/>
</dbReference>
<keyword evidence="3 6" id="KW-0489">Methyltransferase</keyword>
<dbReference type="Gene3D" id="3.40.1010.10">
    <property type="entry name" value="Cobalt-precorrin-4 Transmethylase, Domain 1"/>
    <property type="match status" value="1"/>
</dbReference>
<dbReference type="PIRSF" id="PIRSF036525">
    <property type="entry name" value="CobF"/>
    <property type="match status" value="1"/>
</dbReference>